<keyword evidence="1" id="KW-1133">Transmembrane helix</keyword>
<dbReference type="RefSeq" id="WP_200323632.1">
    <property type="nucleotide sequence ID" value="NZ_JAENJH010000009.1"/>
</dbReference>
<reference evidence="2" key="1">
    <citation type="submission" date="2020-12" db="EMBL/GenBank/DDBJ databases">
        <title>Prauserella sp. ASG 168, a novel actinomycete isolated from cave rock.</title>
        <authorList>
            <person name="Suriyachadkun C."/>
        </authorList>
    </citation>
    <scope>NUCLEOTIDE SEQUENCE</scope>
    <source>
        <strain evidence="2">ASG 168</strain>
    </source>
</reference>
<keyword evidence="1" id="KW-0472">Membrane</keyword>
<dbReference type="Proteomes" id="UP000635245">
    <property type="component" value="Unassembled WGS sequence"/>
</dbReference>
<dbReference type="EMBL" id="JAENJH010000009">
    <property type="protein sequence ID" value="MBK1788128.1"/>
    <property type="molecule type" value="Genomic_DNA"/>
</dbReference>
<protein>
    <submittedName>
        <fullName evidence="2">Uncharacterized protein</fullName>
    </submittedName>
</protein>
<organism evidence="2 3">
    <name type="scientific">Prauserella cavernicola</name>
    <dbReference type="NCBI Taxonomy" id="2800127"/>
    <lineage>
        <taxon>Bacteria</taxon>
        <taxon>Bacillati</taxon>
        <taxon>Actinomycetota</taxon>
        <taxon>Actinomycetes</taxon>
        <taxon>Pseudonocardiales</taxon>
        <taxon>Pseudonocardiaceae</taxon>
        <taxon>Prauserella</taxon>
    </lineage>
</organism>
<feature type="transmembrane region" description="Helical" evidence="1">
    <location>
        <begin position="38"/>
        <end position="57"/>
    </location>
</feature>
<evidence type="ECO:0000313" key="3">
    <source>
        <dbReference type="Proteomes" id="UP000635245"/>
    </source>
</evidence>
<keyword evidence="3" id="KW-1185">Reference proteome</keyword>
<name>A0A934V8T6_9PSEU</name>
<feature type="transmembrane region" description="Helical" evidence="1">
    <location>
        <begin position="6"/>
        <end position="26"/>
    </location>
</feature>
<sequence>MISWILRVLVVLGLVGSAWVHWVVWLDWARSTDVVGPLFLVNVVAGVVIALGVLAWWHWLPALLATGFGLATLGAYVLSLTVGLFGVREQFETQQEVWGVVTEAVCVVGGLALLVLFARRRTPAALRERERV</sequence>
<proteinExistence type="predicted"/>
<gene>
    <name evidence="2" type="ORF">JHE00_27690</name>
</gene>
<evidence type="ECO:0000313" key="2">
    <source>
        <dbReference type="EMBL" id="MBK1788128.1"/>
    </source>
</evidence>
<keyword evidence="1" id="KW-0812">Transmembrane</keyword>
<dbReference type="AlphaFoldDB" id="A0A934V8T6"/>
<evidence type="ECO:0000256" key="1">
    <source>
        <dbReference type="SAM" id="Phobius"/>
    </source>
</evidence>
<feature type="transmembrane region" description="Helical" evidence="1">
    <location>
        <begin position="97"/>
        <end position="118"/>
    </location>
</feature>
<feature type="transmembrane region" description="Helical" evidence="1">
    <location>
        <begin position="63"/>
        <end position="85"/>
    </location>
</feature>
<comment type="caution">
    <text evidence="2">The sequence shown here is derived from an EMBL/GenBank/DDBJ whole genome shotgun (WGS) entry which is preliminary data.</text>
</comment>
<accession>A0A934V8T6</accession>